<evidence type="ECO:0000313" key="6">
    <source>
        <dbReference type="EMBL" id="CDN40839.1"/>
    </source>
</evidence>
<dbReference type="GO" id="GO:0005840">
    <property type="term" value="C:ribosome"/>
    <property type="evidence" value="ECO:0007669"/>
    <property type="project" value="UniProtKB-KW"/>
</dbReference>
<evidence type="ECO:0000256" key="4">
    <source>
        <dbReference type="ARBA" id="ARBA00035202"/>
    </source>
</evidence>
<comment type="subunit">
    <text evidence="5">Part of the ribosomal stalk of the 50S ribosomal subunit. The N-terminus interacts with L11 and the large rRNA to form the base of the stalk. The C-terminus forms an elongated spine to which L12 dimers bind in a sequential fashion forming a multimeric L10(L12)X complex.</text>
</comment>
<dbReference type="InterPro" id="IPR047865">
    <property type="entry name" value="Ribosomal_uL10_bac_type"/>
</dbReference>
<keyword evidence="2 5" id="KW-0689">Ribosomal protein</keyword>
<dbReference type="GO" id="GO:1990904">
    <property type="term" value="C:ribonucleoprotein complex"/>
    <property type="evidence" value="ECO:0007669"/>
    <property type="project" value="UniProtKB-KW"/>
</dbReference>
<comment type="function">
    <text evidence="5">Forms part of the ribosomal stalk, playing a central role in the interaction of the ribosome with GTP-bound translation factors.</text>
</comment>
<dbReference type="InterPro" id="IPR022973">
    <property type="entry name" value="Ribosomal_uL10_bac"/>
</dbReference>
<keyword evidence="5" id="KW-0699">rRNA-binding</keyword>
<dbReference type="EMBL" id="HG937516">
    <property type="protein sequence ID" value="CDN40839.1"/>
    <property type="molecule type" value="Genomic_DNA"/>
</dbReference>
<sequence length="161" mass="17940">MKVVIQNKIDHVNAVSNAIASVKSFVVFNYSTMTALEASALRRDLHQSGNKMLILKNNILKRAIAQAKIDIPGDLISGQLAIAMGVSDPFQPIKAVHKVIKNRDQISFKVGYLENKVLDINELNQIAALPSREELYGMFLSMLQDPLRKLLRIMQAVGEKK</sequence>
<dbReference type="Pfam" id="PF00466">
    <property type="entry name" value="Ribosomal_L10"/>
    <property type="match status" value="1"/>
</dbReference>
<keyword evidence="3 5" id="KW-0687">Ribonucleoprotein</keyword>
<dbReference type="SUPFAM" id="SSF160369">
    <property type="entry name" value="Ribosomal protein L10-like"/>
    <property type="match status" value="1"/>
</dbReference>
<dbReference type="InterPro" id="IPR043141">
    <property type="entry name" value="Ribosomal_uL10-like_sf"/>
</dbReference>
<dbReference type="NCBIfam" id="NF000955">
    <property type="entry name" value="PRK00099.1-1"/>
    <property type="match status" value="1"/>
</dbReference>
<proteinExistence type="inferred from homology"/>
<dbReference type="AlphaFoldDB" id="A0A292IIS0"/>
<dbReference type="Gene3D" id="6.10.250.290">
    <property type="match status" value="1"/>
</dbReference>
<dbReference type="GO" id="GO:0070180">
    <property type="term" value="F:large ribosomal subunit rRNA binding"/>
    <property type="evidence" value="ECO:0007669"/>
    <property type="project" value="UniProtKB-UniRule"/>
</dbReference>
<dbReference type="RefSeq" id="WP_343251471.1">
    <property type="nucleotide sequence ID" value="NZ_HG937516.1"/>
</dbReference>
<evidence type="ECO:0000256" key="1">
    <source>
        <dbReference type="ARBA" id="ARBA00008889"/>
    </source>
</evidence>
<protein>
    <recommendedName>
        <fullName evidence="4 5">Large ribosomal subunit protein uL10</fullName>
    </recommendedName>
</protein>
<reference evidence="6 7" key="1">
    <citation type="journal article" date="2015" name="Clin. Infect. Dis.">
        <title>Genomic Investigations unmask Mycoplasma amphoriforme, a new respiratory pathogen.</title>
        <authorList>
            <person name="Gillespie S.H."/>
            <person name="Ling C.L."/>
            <person name="Oravcova K."/>
            <person name="Pinheiro M."/>
            <person name="Wells L."/>
            <person name="Bryant J.M."/>
            <person name="McHugh T.D."/>
            <person name="Bebear C."/>
            <person name="Webster D."/>
            <person name="Harris S.R."/>
            <person name="Seth-Smith H.M."/>
            <person name="Thomson N.R."/>
        </authorList>
    </citation>
    <scope>NUCLEOTIDE SEQUENCE [LARGE SCALE GENOMIC DNA]</scope>
    <source>
        <strain evidence="6 7">A39</strain>
    </source>
</reference>
<evidence type="ECO:0000313" key="7">
    <source>
        <dbReference type="Proteomes" id="UP000261764"/>
    </source>
</evidence>
<evidence type="ECO:0000256" key="2">
    <source>
        <dbReference type="ARBA" id="ARBA00022980"/>
    </source>
</evidence>
<keyword evidence="7" id="KW-1185">Reference proteome</keyword>
<dbReference type="CDD" id="cd05797">
    <property type="entry name" value="Ribosomal_L10"/>
    <property type="match status" value="1"/>
</dbReference>
<evidence type="ECO:0000256" key="3">
    <source>
        <dbReference type="ARBA" id="ARBA00023274"/>
    </source>
</evidence>
<gene>
    <name evidence="5" type="primary">rplJ</name>
    <name evidence="6" type="ORF">MAMA39_07220</name>
</gene>
<keyword evidence="5" id="KW-0694">RNA-binding</keyword>
<dbReference type="KEGG" id="mamp:MAMA39_07220"/>
<dbReference type="Gene3D" id="3.30.70.1730">
    <property type="match status" value="1"/>
</dbReference>
<comment type="similarity">
    <text evidence="1 5">Belongs to the universal ribosomal protein uL10 family.</text>
</comment>
<dbReference type="PANTHER" id="PTHR11560">
    <property type="entry name" value="39S RIBOSOMAL PROTEIN L10, MITOCHONDRIAL"/>
    <property type="match status" value="1"/>
</dbReference>
<dbReference type="HAMAP" id="MF_00362">
    <property type="entry name" value="Ribosomal_uL10"/>
    <property type="match status" value="1"/>
</dbReference>
<accession>A0A292IIS0</accession>
<dbReference type="GO" id="GO:0006412">
    <property type="term" value="P:translation"/>
    <property type="evidence" value="ECO:0007669"/>
    <property type="project" value="UniProtKB-UniRule"/>
</dbReference>
<evidence type="ECO:0000256" key="5">
    <source>
        <dbReference type="HAMAP-Rule" id="MF_00362"/>
    </source>
</evidence>
<dbReference type="Proteomes" id="UP000261764">
    <property type="component" value="Chromosome I"/>
</dbReference>
<dbReference type="InterPro" id="IPR001790">
    <property type="entry name" value="Ribosomal_uL10"/>
</dbReference>
<organism evidence="6 7">
    <name type="scientific">Mycoplasma amphoriforme A39</name>
    <dbReference type="NCBI Taxonomy" id="572419"/>
    <lineage>
        <taxon>Bacteria</taxon>
        <taxon>Bacillati</taxon>
        <taxon>Mycoplasmatota</taxon>
        <taxon>Mollicutes</taxon>
        <taxon>Mycoplasmataceae</taxon>
        <taxon>Mycoplasma</taxon>
    </lineage>
</organism>
<name>A0A292IIS0_9MOLU</name>